<protein>
    <submittedName>
        <fullName evidence="2">Uncharacterized protein</fullName>
    </submittedName>
</protein>
<name>A0ABN9Q6Z6_9DINO</name>
<feature type="region of interest" description="Disordered" evidence="1">
    <location>
        <begin position="195"/>
        <end position="247"/>
    </location>
</feature>
<keyword evidence="3" id="KW-1185">Reference proteome</keyword>
<feature type="non-terminal residue" evidence="2">
    <location>
        <position position="358"/>
    </location>
</feature>
<evidence type="ECO:0000256" key="1">
    <source>
        <dbReference type="SAM" id="MobiDB-lite"/>
    </source>
</evidence>
<proteinExistence type="predicted"/>
<organism evidence="2 3">
    <name type="scientific">Prorocentrum cordatum</name>
    <dbReference type="NCBI Taxonomy" id="2364126"/>
    <lineage>
        <taxon>Eukaryota</taxon>
        <taxon>Sar</taxon>
        <taxon>Alveolata</taxon>
        <taxon>Dinophyceae</taxon>
        <taxon>Prorocentrales</taxon>
        <taxon>Prorocentraceae</taxon>
        <taxon>Prorocentrum</taxon>
    </lineage>
</organism>
<feature type="compositionally biased region" description="Pro residues" evidence="1">
    <location>
        <begin position="201"/>
        <end position="210"/>
    </location>
</feature>
<dbReference type="Proteomes" id="UP001189429">
    <property type="component" value="Unassembled WGS sequence"/>
</dbReference>
<evidence type="ECO:0000313" key="2">
    <source>
        <dbReference type="EMBL" id="CAK0801543.1"/>
    </source>
</evidence>
<sequence length="358" mass="37430">MQGAESIEEKLQRRAMELARKLTGGGLGGAPLDVDLGGGPLGDETAEAMAEAVSQGWLVVCSMDLRRSDVSLEAVLLLCEAFETVSQQAEKPEFWWQQRHPPPCWLELGENPGFEPSEALRLIKERKIRCCIPVRCGRSRCMQGAPVHLSCALRNQAAKVQGAPEAAAARLTVDPGPVHGVEAARIATAAAAQTAQQAPAAAPPPAPPPALAAGLVVPPPRGTPSEVCVQPPLPPGPPPTPGPSTLVPPPLLSAAMSPLAATSASGDTELLDLRSLQGAQQRAFAVLRRGGARRGELATSPLEELEVRLAAPLAVITTGRVIARRARGPREVGWVDAQNLVGDACEERAFSLLASDGE</sequence>
<evidence type="ECO:0000313" key="3">
    <source>
        <dbReference type="Proteomes" id="UP001189429"/>
    </source>
</evidence>
<feature type="compositionally biased region" description="Pro residues" evidence="1">
    <location>
        <begin position="231"/>
        <end position="247"/>
    </location>
</feature>
<dbReference type="EMBL" id="CAUYUJ010002614">
    <property type="protein sequence ID" value="CAK0801543.1"/>
    <property type="molecule type" value="Genomic_DNA"/>
</dbReference>
<comment type="caution">
    <text evidence="2">The sequence shown here is derived from an EMBL/GenBank/DDBJ whole genome shotgun (WGS) entry which is preliminary data.</text>
</comment>
<reference evidence="2" key="1">
    <citation type="submission" date="2023-10" db="EMBL/GenBank/DDBJ databases">
        <authorList>
            <person name="Chen Y."/>
            <person name="Shah S."/>
            <person name="Dougan E. K."/>
            <person name="Thang M."/>
            <person name="Chan C."/>
        </authorList>
    </citation>
    <scope>NUCLEOTIDE SEQUENCE [LARGE SCALE GENOMIC DNA]</scope>
</reference>
<gene>
    <name evidence="2" type="ORF">PCOR1329_LOCUS9392</name>
</gene>
<accession>A0ABN9Q6Z6</accession>